<feature type="binding site" evidence="8">
    <location>
        <position position="198"/>
    </location>
    <ligand>
        <name>Mn(2+)</name>
        <dbReference type="ChEBI" id="CHEBI:29035"/>
        <label>2</label>
    </ligand>
</feature>
<gene>
    <name evidence="11" type="ORF">HYPSUDRAFT_39388</name>
</gene>
<dbReference type="STRING" id="945553.A0A0D2L9G7"/>
<evidence type="ECO:0000313" key="12">
    <source>
        <dbReference type="Proteomes" id="UP000054270"/>
    </source>
</evidence>
<dbReference type="InterPro" id="IPR002933">
    <property type="entry name" value="Peptidase_M20"/>
</dbReference>
<protein>
    <recommendedName>
        <fullName evidence="10">Peptidase M20 dimerisation domain-containing protein</fullName>
    </recommendedName>
</protein>
<dbReference type="Gene3D" id="3.40.630.10">
    <property type="entry name" value="Zn peptidases"/>
    <property type="match status" value="1"/>
</dbReference>
<dbReference type="PROSITE" id="PS00759">
    <property type="entry name" value="ARGE_DAPE_CPG2_2"/>
    <property type="match status" value="1"/>
</dbReference>
<dbReference type="GO" id="GO:0070573">
    <property type="term" value="F:metallodipeptidase activity"/>
    <property type="evidence" value="ECO:0007669"/>
    <property type="project" value="InterPro"/>
</dbReference>
<comment type="similarity">
    <text evidence="1">Belongs to the peptidase M20A family.</text>
</comment>
<feature type="binding site" description="in other chain" evidence="7">
    <location>
        <position position="420"/>
    </location>
    <ligand>
        <name>substrate</name>
        <note>ligand shared between homodimeric partners</note>
    </ligand>
</feature>
<feature type="binding site" description="in other chain" evidence="7">
    <location>
        <position position="346"/>
    </location>
    <ligand>
        <name>substrate</name>
        <note>ligand shared between homodimeric partners</note>
    </ligand>
</feature>
<feature type="site" description="Important for catalytic activity" evidence="9">
    <location>
        <position position="231"/>
    </location>
</feature>
<evidence type="ECO:0000256" key="1">
    <source>
        <dbReference type="ARBA" id="ARBA00006247"/>
    </source>
</evidence>
<evidence type="ECO:0000256" key="4">
    <source>
        <dbReference type="ARBA" id="ARBA00022801"/>
    </source>
</evidence>
<dbReference type="InterPro" id="IPR001261">
    <property type="entry name" value="ArgE/DapE_CS"/>
</dbReference>
<keyword evidence="12" id="KW-1185">Reference proteome</keyword>
<feature type="binding site" description="in other chain" evidence="7">
    <location>
        <position position="448"/>
    </location>
    <ligand>
        <name>substrate</name>
        <note>ligand shared between homodimeric partners</note>
    </ligand>
</feature>
<dbReference type="InterPro" id="IPR051458">
    <property type="entry name" value="Cyt/Met_Dipeptidase"/>
</dbReference>
<evidence type="ECO:0000256" key="8">
    <source>
        <dbReference type="PIRSR" id="PIRSR037242-3"/>
    </source>
</evidence>
<dbReference type="Pfam" id="PF01546">
    <property type="entry name" value="Peptidase_M20"/>
    <property type="match status" value="1"/>
</dbReference>
<feature type="binding site" evidence="8">
    <location>
        <position position="133"/>
    </location>
    <ligand>
        <name>Mn(2+)</name>
        <dbReference type="ChEBI" id="CHEBI:29035"/>
        <label>2</label>
    </ligand>
</feature>
<dbReference type="Gene3D" id="3.30.70.360">
    <property type="match status" value="1"/>
</dbReference>
<evidence type="ECO:0000256" key="3">
    <source>
        <dbReference type="ARBA" id="ARBA00022723"/>
    </source>
</evidence>
<dbReference type="OMA" id="CNVKFMI"/>
<dbReference type="InterPro" id="IPR011650">
    <property type="entry name" value="Peptidase_M20_dimer"/>
</dbReference>
<keyword evidence="5" id="KW-0482">Metalloprotease</keyword>
<dbReference type="GO" id="GO:0006508">
    <property type="term" value="P:proteolysis"/>
    <property type="evidence" value="ECO:0007669"/>
    <property type="project" value="UniProtKB-KW"/>
</dbReference>
<feature type="domain" description="Peptidase M20 dimerisation" evidence="10">
    <location>
        <begin position="211"/>
        <end position="368"/>
    </location>
</feature>
<feature type="binding site" evidence="7">
    <location>
        <position position="231"/>
    </location>
    <ligand>
        <name>substrate</name>
        <note>ligand shared between homodimeric partners</note>
    </ligand>
</feature>
<evidence type="ECO:0000313" key="11">
    <source>
        <dbReference type="EMBL" id="KJA23862.1"/>
    </source>
</evidence>
<keyword evidence="4" id="KW-0378">Hydrolase</keyword>
<keyword evidence="8" id="KW-0464">Manganese</keyword>
<dbReference type="PANTHER" id="PTHR43270:SF4">
    <property type="entry name" value="CARNOSINE DIPEPTIDASE 2, ISOFORM A"/>
    <property type="match status" value="1"/>
</dbReference>
<feature type="binding site" description="in other chain" evidence="7">
    <location>
        <position position="198"/>
    </location>
    <ligand>
        <name>substrate</name>
        <note>ligand shared between homodimeric partners</note>
    </ligand>
</feature>
<feature type="binding site" evidence="7">
    <location>
        <position position="333"/>
    </location>
    <ligand>
        <name>substrate</name>
        <note>ligand shared between homodimeric partners</note>
    </ligand>
</feature>
<keyword evidence="2" id="KW-0645">Protease</keyword>
<dbReference type="Proteomes" id="UP000054270">
    <property type="component" value="Unassembled WGS sequence"/>
</dbReference>
<sequence length="478" mass="51911">MPAPTQFLSYIDSHADAFIQRLADAVAIPSISGDASHRKDVFAMADWLNSQLTQLGVTTQLVDLGRHTMDGEDLPLPPAILGRIGNDKEKKTVLIYGHFDVQPANKSDGWDTEPFKLMINKETGQLIGRGSSDDKGPILGWLNVLQYHHENKLPLPVNIVFCFEGMEESGSEGLDELVVRESKKGGFFDGVDCVCISDNYWLNTRTPALTYGLRGLSYYKVTVSGPGRDLHSGVFGRTVHEPMTDLINILSTLVSSQGDILIKGVDEMVPRADEEEKAIYAGLNYNISDIEEAAGASIALSDDKVSVLMGRMREPSLSIHGIEGAFSAAGAKTVIPAKVSGKFSIRLVPPQTPDAVDPLVIEHLNNAFAKLGSKNILSVENLHGGKPWMADHRHWNFEAAKKATKAVYGQDPDLTREGGSIPVTLTFAESLGVNVLLLPMGRGDDGAHSTNEKLDRSNFIEGSKLLGTYLYELAAISK</sequence>
<proteinExistence type="inferred from homology"/>
<dbReference type="SUPFAM" id="SSF53187">
    <property type="entry name" value="Zn-dependent exopeptidases"/>
    <property type="match status" value="1"/>
</dbReference>
<dbReference type="OrthoDB" id="7832001at2759"/>
<feature type="binding site" evidence="8">
    <location>
        <position position="98"/>
    </location>
    <ligand>
        <name>Mn(2+)</name>
        <dbReference type="ChEBI" id="CHEBI:29035"/>
        <label>2</label>
    </ligand>
</feature>
<evidence type="ECO:0000256" key="2">
    <source>
        <dbReference type="ARBA" id="ARBA00022670"/>
    </source>
</evidence>
<comment type="cofactor">
    <cofactor evidence="8">
        <name>Mn(2+)</name>
        <dbReference type="ChEBI" id="CHEBI:29035"/>
    </cofactor>
    <text evidence="8">Binds 2 manganese ions per subunit.</text>
</comment>
<evidence type="ECO:0000256" key="6">
    <source>
        <dbReference type="PIRSR" id="PIRSR037242-1"/>
    </source>
</evidence>
<evidence type="ECO:0000259" key="10">
    <source>
        <dbReference type="Pfam" id="PF07687"/>
    </source>
</evidence>
<dbReference type="CDD" id="cd05676">
    <property type="entry name" value="M20_dipept_like_CNDP"/>
    <property type="match status" value="1"/>
</dbReference>
<dbReference type="EMBL" id="KN817540">
    <property type="protein sequence ID" value="KJA23862.1"/>
    <property type="molecule type" value="Genomic_DNA"/>
</dbReference>
<dbReference type="PIRSF" id="PIRSF037242">
    <property type="entry name" value="CNDP_dipeptidase"/>
    <property type="match status" value="1"/>
</dbReference>
<accession>A0A0D2L9G7</accession>
<name>A0A0D2L9G7_HYPSF</name>
<organism evidence="11 12">
    <name type="scientific">Hypholoma sublateritium (strain FD-334 SS-4)</name>
    <dbReference type="NCBI Taxonomy" id="945553"/>
    <lineage>
        <taxon>Eukaryota</taxon>
        <taxon>Fungi</taxon>
        <taxon>Dikarya</taxon>
        <taxon>Basidiomycota</taxon>
        <taxon>Agaricomycotina</taxon>
        <taxon>Agaricomycetes</taxon>
        <taxon>Agaricomycetidae</taxon>
        <taxon>Agaricales</taxon>
        <taxon>Agaricineae</taxon>
        <taxon>Strophariaceae</taxon>
        <taxon>Hypholoma</taxon>
    </lineage>
</organism>
<evidence type="ECO:0000256" key="5">
    <source>
        <dbReference type="ARBA" id="ARBA00023049"/>
    </source>
</evidence>
<dbReference type="MEROPS" id="M20.017"/>
<evidence type="ECO:0000256" key="7">
    <source>
        <dbReference type="PIRSR" id="PIRSR037242-2"/>
    </source>
</evidence>
<feature type="active site" evidence="6">
    <location>
        <position position="100"/>
    </location>
</feature>
<reference evidence="12" key="1">
    <citation type="submission" date="2014-04" db="EMBL/GenBank/DDBJ databases">
        <title>Evolutionary Origins and Diversification of the Mycorrhizal Mutualists.</title>
        <authorList>
            <consortium name="DOE Joint Genome Institute"/>
            <consortium name="Mycorrhizal Genomics Consortium"/>
            <person name="Kohler A."/>
            <person name="Kuo A."/>
            <person name="Nagy L.G."/>
            <person name="Floudas D."/>
            <person name="Copeland A."/>
            <person name="Barry K.W."/>
            <person name="Cichocki N."/>
            <person name="Veneault-Fourrey C."/>
            <person name="LaButti K."/>
            <person name="Lindquist E.A."/>
            <person name="Lipzen A."/>
            <person name="Lundell T."/>
            <person name="Morin E."/>
            <person name="Murat C."/>
            <person name="Riley R."/>
            <person name="Ohm R."/>
            <person name="Sun H."/>
            <person name="Tunlid A."/>
            <person name="Henrissat B."/>
            <person name="Grigoriev I.V."/>
            <person name="Hibbett D.S."/>
            <person name="Martin F."/>
        </authorList>
    </citation>
    <scope>NUCLEOTIDE SEQUENCE [LARGE SCALE GENOMIC DNA]</scope>
    <source>
        <strain evidence="12">FD-334 SS-4</strain>
    </source>
</reference>
<dbReference type="PANTHER" id="PTHR43270">
    <property type="entry name" value="BETA-ALA-HIS DIPEPTIDASE"/>
    <property type="match status" value="1"/>
</dbReference>
<dbReference type="Pfam" id="PF07687">
    <property type="entry name" value="M20_dimer"/>
    <property type="match status" value="1"/>
</dbReference>
<feature type="binding site" evidence="8">
    <location>
        <position position="133"/>
    </location>
    <ligand>
        <name>Mn(2+)</name>
        <dbReference type="ChEBI" id="CHEBI:29035"/>
        <label>1</label>
    </ligand>
</feature>
<feature type="active site" description="Proton acceptor" evidence="6">
    <location>
        <position position="167"/>
    </location>
</feature>
<keyword evidence="3 8" id="KW-0479">Metal-binding</keyword>
<evidence type="ECO:0000256" key="9">
    <source>
        <dbReference type="PIRSR" id="PIRSR037242-4"/>
    </source>
</evidence>
<dbReference type="GO" id="GO:0046872">
    <property type="term" value="F:metal ion binding"/>
    <property type="evidence" value="ECO:0007669"/>
    <property type="project" value="UniProtKB-KW"/>
</dbReference>
<dbReference type="InterPro" id="IPR017153">
    <property type="entry name" value="CNDP/DUG1"/>
</dbReference>
<dbReference type="AlphaFoldDB" id="A0A0D2L9G7"/>
<feature type="binding site" evidence="8">
    <location>
        <position position="168"/>
    </location>
    <ligand>
        <name>Mn(2+)</name>
        <dbReference type="ChEBI" id="CHEBI:29035"/>
        <label>1</label>
    </ligand>
</feature>
<feature type="binding site" evidence="8">
    <location>
        <position position="448"/>
    </location>
    <ligand>
        <name>Mn(2+)</name>
        <dbReference type="ChEBI" id="CHEBI:29035"/>
        <label>1</label>
    </ligand>
</feature>